<dbReference type="OrthoDB" id="10252102at2759"/>
<accession>A0A1L0AZU2</accession>
<gene>
    <name evidence="1" type="ORF">HGUI_01858</name>
</gene>
<sequence>MSIPLYFAILHNKTDSALYETFLASKDSLSAEDIPLKDLYPFIANSAIDVIDNIQQANQTNLPYNKTHLHQKVQDLVEANMNSKVEPNKTSFFVENILVKDGSNKSLVQKVTNTHNNPQNINSLPEGSLFLGTIDEYDGYLVSSYVTYNNTKFMVISDKNHVMNYLQLQKFFLNVHDLYLKHLMNPFTSAKGDMPIKSLLFDAKIKVFGDLYLLS</sequence>
<dbReference type="Gene3D" id="3.30.450.70">
    <property type="match status" value="1"/>
</dbReference>
<keyword evidence="2" id="KW-1185">Reference proteome</keyword>
<protein>
    <recommendedName>
        <fullName evidence="3">Trafficking protein particle complex subunit 2</fullName>
    </recommendedName>
</protein>
<dbReference type="InterPro" id="IPR006722">
    <property type="entry name" value="Sedlin"/>
</dbReference>
<reference evidence="2" key="1">
    <citation type="submission" date="2016-11" db="EMBL/GenBank/DDBJ databases">
        <authorList>
            <person name="Guldener U."/>
        </authorList>
    </citation>
    <scope>NUCLEOTIDE SEQUENCE [LARGE SCALE GENOMIC DNA]</scope>
</reference>
<evidence type="ECO:0000313" key="1">
    <source>
        <dbReference type="EMBL" id="SGZ39658.1"/>
    </source>
</evidence>
<name>A0A1L0AZU2_9ASCO</name>
<dbReference type="Pfam" id="PF04628">
    <property type="entry name" value="Sedlin_N"/>
    <property type="match status" value="1"/>
</dbReference>
<evidence type="ECO:0000313" key="2">
    <source>
        <dbReference type="Proteomes" id="UP000183365"/>
    </source>
</evidence>
<dbReference type="SUPFAM" id="SSF64356">
    <property type="entry name" value="SNARE-like"/>
    <property type="match status" value="1"/>
</dbReference>
<dbReference type="AlphaFoldDB" id="A0A1L0AZU2"/>
<organism evidence="1 2">
    <name type="scientific">Hanseniaspora guilliermondii</name>
    <dbReference type="NCBI Taxonomy" id="56406"/>
    <lineage>
        <taxon>Eukaryota</taxon>
        <taxon>Fungi</taxon>
        <taxon>Dikarya</taxon>
        <taxon>Ascomycota</taxon>
        <taxon>Saccharomycotina</taxon>
        <taxon>Saccharomycetes</taxon>
        <taxon>Saccharomycodales</taxon>
        <taxon>Saccharomycodaceae</taxon>
        <taxon>Hanseniaspora</taxon>
    </lineage>
</organism>
<dbReference type="VEuPathDB" id="FungiDB:HGUI_01858"/>
<proteinExistence type="predicted"/>
<dbReference type="GO" id="GO:0006888">
    <property type="term" value="P:endoplasmic reticulum to Golgi vesicle-mediated transport"/>
    <property type="evidence" value="ECO:0007669"/>
    <property type="project" value="InterPro"/>
</dbReference>
<evidence type="ECO:0008006" key="3">
    <source>
        <dbReference type="Google" id="ProtNLM"/>
    </source>
</evidence>
<dbReference type="GO" id="GO:0005737">
    <property type="term" value="C:cytoplasm"/>
    <property type="evidence" value="ECO:0007669"/>
    <property type="project" value="GOC"/>
</dbReference>
<dbReference type="InterPro" id="IPR011012">
    <property type="entry name" value="Longin-like_dom_sf"/>
</dbReference>
<dbReference type="EMBL" id="FQNF01000028">
    <property type="protein sequence ID" value="SGZ39658.1"/>
    <property type="molecule type" value="Genomic_DNA"/>
</dbReference>
<dbReference type="PANTHER" id="PTHR12403">
    <property type="entry name" value="TRAFFICKING PROTEIN PARTICLE COMPLEX SUBUNIT 2"/>
    <property type="match status" value="1"/>
</dbReference>
<dbReference type="Proteomes" id="UP000183365">
    <property type="component" value="Unassembled WGS sequence"/>
</dbReference>